<sequence length="197" mass="20320">MSQSEKYAPLPSLGEAGGLSASPCAESSAAAGCARTLVQGSAAAAANSSGIRNLEGVAGRVNGGCGIEAPFRGRVLLIASVCTAHAKLFQDVECLGYQAQKMTDRAGKRPQAVRGVTASAPRCSVLPQRPGRAAASMTTARPIIRLMPTRRRILPNAAAPSAHCSASTARRSSGSCNDCIRKNSATMTTYRPIMICT</sequence>
<protein>
    <submittedName>
        <fullName evidence="1">Uncharacterized protein</fullName>
    </submittedName>
</protein>
<dbReference type="EMBL" id="RBPX01000456">
    <property type="protein sequence ID" value="RMO54644.1"/>
    <property type="molecule type" value="Genomic_DNA"/>
</dbReference>
<dbReference type="Proteomes" id="UP000274541">
    <property type="component" value="Unassembled WGS sequence"/>
</dbReference>
<name>A0A0Q0C3W7_PSEAP</name>
<reference evidence="1 2" key="1">
    <citation type="submission" date="2018-08" db="EMBL/GenBank/DDBJ databases">
        <title>Recombination of ecologically and evolutionarily significant loci maintains genetic cohesion in the Pseudomonas syringae species complex.</title>
        <authorList>
            <person name="Dillon M."/>
            <person name="Thakur S."/>
            <person name="Almeida R.N.D."/>
            <person name="Weir B.S."/>
            <person name="Guttman D.S."/>
        </authorList>
    </citation>
    <scope>NUCLEOTIDE SEQUENCE [LARGE SCALE GENOMIC DNA]</scope>
    <source>
        <strain evidence="1 2">ICMP 4388</strain>
    </source>
</reference>
<organism evidence="1 2">
    <name type="scientific">Pseudomonas syringae pv. aptata</name>
    <dbReference type="NCBI Taxonomy" id="83167"/>
    <lineage>
        <taxon>Bacteria</taxon>
        <taxon>Pseudomonadati</taxon>
        <taxon>Pseudomonadota</taxon>
        <taxon>Gammaproteobacteria</taxon>
        <taxon>Pseudomonadales</taxon>
        <taxon>Pseudomonadaceae</taxon>
        <taxon>Pseudomonas</taxon>
        <taxon>Pseudomonas syringae</taxon>
    </lineage>
</organism>
<evidence type="ECO:0000313" key="1">
    <source>
        <dbReference type="EMBL" id="RMO54644.1"/>
    </source>
</evidence>
<dbReference type="AlphaFoldDB" id="A0A0Q0C3W7"/>
<gene>
    <name evidence="1" type="ORF">ALQ37_101652</name>
</gene>
<evidence type="ECO:0000313" key="2">
    <source>
        <dbReference type="Proteomes" id="UP000274541"/>
    </source>
</evidence>
<comment type="caution">
    <text evidence="1">The sequence shown here is derived from an EMBL/GenBank/DDBJ whole genome shotgun (WGS) entry which is preliminary data.</text>
</comment>
<accession>A0A0Q0C3W7</accession>
<proteinExistence type="predicted"/>